<dbReference type="Pfam" id="PF19319">
    <property type="entry name" value="DUF5919"/>
    <property type="match status" value="1"/>
</dbReference>
<dbReference type="InterPro" id="IPR010982">
    <property type="entry name" value="Lambda_DNA-bd_dom_sf"/>
</dbReference>
<dbReference type="CDD" id="cd00093">
    <property type="entry name" value="HTH_XRE"/>
    <property type="match status" value="1"/>
</dbReference>
<dbReference type="InterPro" id="IPR001387">
    <property type="entry name" value="Cro/C1-type_HTH"/>
</dbReference>
<evidence type="ECO:0000259" key="1">
    <source>
        <dbReference type="Pfam" id="PF19319"/>
    </source>
</evidence>
<name>A0A0H5NRB3_NOCFR</name>
<dbReference type="InterPro" id="IPR045697">
    <property type="entry name" value="DUF5919"/>
</dbReference>
<sequence>MANERLREALLKNGLDISHVAEVTGVDQKTVERWITKGRVPYPRHRHAVAALVKETERYLWPDAIAPERREAIAESEVVKVYPHRHSVPSDLWLRLLSNANDRIEVLVLAGLFIAEDPSFAKLIRQKAAAGTSIRFLFGNPAADEVVKRSIEERLAAGTVSARIRNALALIEPLANIDGVELRYHDTTLYNSVFRFDDEMIVNMHVYGQPGAYAPAMHLRRLAGGDLFDTYLTSFEQVWSQAVPKAAIEGGAA</sequence>
<dbReference type="EMBL" id="LN868938">
    <property type="protein sequence ID" value="CRY77589.1"/>
    <property type="molecule type" value="Genomic_DNA"/>
</dbReference>
<dbReference type="KEGG" id="nfr:ERS450000_02481"/>
<dbReference type="Gene3D" id="1.10.260.40">
    <property type="entry name" value="lambda repressor-like DNA-binding domains"/>
    <property type="match status" value="1"/>
</dbReference>
<reference evidence="3" key="1">
    <citation type="submission" date="2015-03" db="EMBL/GenBank/DDBJ databases">
        <authorList>
            <consortium name="Pathogen Informatics"/>
        </authorList>
    </citation>
    <scope>NUCLEOTIDE SEQUENCE [LARGE SCALE GENOMIC DNA]</scope>
    <source>
        <strain evidence="3">NCTC11134</strain>
    </source>
</reference>
<evidence type="ECO:0000313" key="3">
    <source>
        <dbReference type="Proteomes" id="UP000057820"/>
    </source>
</evidence>
<accession>A0A0H5NRB3</accession>
<dbReference type="GO" id="GO:0003677">
    <property type="term" value="F:DNA binding"/>
    <property type="evidence" value="ECO:0007669"/>
    <property type="project" value="InterPro"/>
</dbReference>
<proteinExistence type="predicted"/>
<dbReference type="Proteomes" id="UP000057820">
    <property type="component" value="Chromosome 1"/>
</dbReference>
<evidence type="ECO:0000313" key="2">
    <source>
        <dbReference type="EMBL" id="CRY77589.1"/>
    </source>
</evidence>
<protein>
    <recommendedName>
        <fullName evidence="1">DUF5919 domain-containing protein</fullName>
    </recommendedName>
</protein>
<dbReference type="AlphaFoldDB" id="A0A0H5NRB3"/>
<organism evidence="2 3">
    <name type="scientific">Nocardia farcinica</name>
    <dbReference type="NCBI Taxonomy" id="37329"/>
    <lineage>
        <taxon>Bacteria</taxon>
        <taxon>Bacillati</taxon>
        <taxon>Actinomycetota</taxon>
        <taxon>Actinomycetes</taxon>
        <taxon>Mycobacteriales</taxon>
        <taxon>Nocardiaceae</taxon>
        <taxon>Nocardia</taxon>
    </lineage>
</organism>
<feature type="domain" description="DUF5919" evidence="1">
    <location>
        <begin position="125"/>
        <end position="243"/>
    </location>
</feature>
<dbReference type="RefSeq" id="WP_060592657.1">
    <property type="nucleotide sequence ID" value="NZ_CP031418.1"/>
</dbReference>
<gene>
    <name evidence="2" type="ORF">ERS450000_02481</name>
</gene>